<gene>
    <name evidence="10" type="primary">pax2-a</name>
    <name evidence="10" type="ORF">FJT64_026846</name>
</gene>
<dbReference type="SMART" id="SM00351">
    <property type="entry name" value="PAX"/>
    <property type="match status" value="1"/>
</dbReference>
<dbReference type="Proteomes" id="UP000440578">
    <property type="component" value="Unassembled WGS sequence"/>
</dbReference>
<proteinExistence type="predicted"/>
<comment type="subcellular location">
    <subcellularLocation>
        <location evidence="1">Nucleus</location>
    </subcellularLocation>
</comment>
<evidence type="ECO:0000259" key="9">
    <source>
        <dbReference type="PROSITE" id="PS51057"/>
    </source>
</evidence>
<evidence type="ECO:0000256" key="4">
    <source>
        <dbReference type="ARBA" id="ARBA00023015"/>
    </source>
</evidence>
<dbReference type="Pfam" id="PF00292">
    <property type="entry name" value="PAX"/>
    <property type="match status" value="1"/>
</dbReference>
<feature type="region of interest" description="Disordered" evidence="8">
    <location>
        <begin position="34"/>
        <end position="104"/>
    </location>
</feature>
<dbReference type="GO" id="GO:0000978">
    <property type="term" value="F:RNA polymerase II cis-regulatory region sequence-specific DNA binding"/>
    <property type="evidence" value="ECO:0007669"/>
    <property type="project" value="TreeGrafter"/>
</dbReference>
<dbReference type="EMBL" id="VIIS01001244">
    <property type="protein sequence ID" value="KAF0300672.1"/>
    <property type="molecule type" value="Genomic_DNA"/>
</dbReference>
<protein>
    <submittedName>
        <fullName evidence="10">Paired box protein Pax-2-A</fullName>
    </submittedName>
</protein>
<dbReference type="FunFam" id="1.10.10.10:FF:000013">
    <property type="entry name" value="Paired box 8 isoform 1"/>
    <property type="match status" value="1"/>
</dbReference>
<dbReference type="PANTHER" id="PTHR45636">
    <property type="entry name" value="PAIRED BOX PROTEIN PAX-6-RELATED-RELATED"/>
    <property type="match status" value="1"/>
</dbReference>
<comment type="caution">
    <text evidence="10">The sequence shown here is derived from an EMBL/GenBank/DDBJ whole genome shotgun (WGS) entry which is preliminary data.</text>
</comment>
<sequence>MSDVELSAIVNIKSSVPCSAVPGLQTAVGAASGKLTGLPDQYRSMENSPSQYGAVGSPRSQYGAVESPRSHPPALDETAGHQPPVTAPDEAGKGRRNSTLCDLPPSLTSGHGGVNQLGGVFVNGRPLPDMVRHKIVELAHNGVRACDISRQLRVSHGCVSKILSRFSETGSFKAGVIGGSKPKVATPHVVDAIAKYKRENPTMFAWEIRDRLLLEGVCSQESVPSVSSVNRIVRNRAADACRADRDRPVGQTTSVITLAPPPVQRSGHSISGLLGLGTTDTNGNTLRKRHREQDAREMTSSPGDEAAKRQSLQQPGYPADPTGYPATWRSVRHYSSTGTDSARRSAQTVRTGLGAPLRRLPGMPAFTANSVRSAGGAVDDSSAPGGDRRQLPPPSRLVASAQRTGDVITDQ</sequence>
<evidence type="ECO:0000256" key="6">
    <source>
        <dbReference type="ARBA" id="ARBA00023163"/>
    </source>
</evidence>
<keyword evidence="4" id="KW-0805">Transcription regulation</keyword>
<feature type="compositionally biased region" description="Polar residues" evidence="8">
    <location>
        <begin position="333"/>
        <end position="350"/>
    </location>
</feature>
<feature type="domain" description="Paired" evidence="9">
    <location>
        <begin position="110"/>
        <end position="236"/>
    </location>
</feature>
<evidence type="ECO:0000256" key="2">
    <source>
        <dbReference type="ARBA" id="ARBA00022473"/>
    </source>
</evidence>
<evidence type="ECO:0000256" key="7">
    <source>
        <dbReference type="ARBA" id="ARBA00023242"/>
    </source>
</evidence>
<keyword evidence="3" id="KW-0563">Paired box</keyword>
<dbReference type="PANTHER" id="PTHR45636:SF41">
    <property type="entry name" value="PAIRED BOX PROTEIN PAX-6-RELATED"/>
    <property type="match status" value="1"/>
</dbReference>
<dbReference type="CDD" id="cd00131">
    <property type="entry name" value="PAX"/>
    <property type="match status" value="1"/>
</dbReference>
<dbReference type="InterPro" id="IPR001523">
    <property type="entry name" value="Paired_dom"/>
</dbReference>
<dbReference type="SUPFAM" id="SSF46689">
    <property type="entry name" value="Homeodomain-like"/>
    <property type="match status" value="1"/>
</dbReference>
<keyword evidence="7" id="KW-0539">Nucleus</keyword>
<dbReference type="PROSITE" id="PS51057">
    <property type="entry name" value="PAIRED_2"/>
    <property type="match status" value="1"/>
</dbReference>
<dbReference type="InterPro" id="IPR043565">
    <property type="entry name" value="PAX_fam"/>
</dbReference>
<name>A0A6A4WCS6_AMPAM</name>
<feature type="region of interest" description="Disordered" evidence="8">
    <location>
        <begin position="259"/>
        <end position="411"/>
    </location>
</feature>
<dbReference type="InterPro" id="IPR009057">
    <property type="entry name" value="Homeodomain-like_sf"/>
</dbReference>
<keyword evidence="2" id="KW-0217">Developmental protein</keyword>
<evidence type="ECO:0000256" key="5">
    <source>
        <dbReference type="ARBA" id="ARBA00023125"/>
    </source>
</evidence>
<keyword evidence="5" id="KW-0238">DNA-binding</keyword>
<feature type="compositionally biased region" description="Low complexity" evidence="8">
    <location>
        <begin position="272"/>
        <end position="285"/>
    </location>
</feature>
<evidence type="ECO:0000313" key="10">
    <source>
        <dbReference type="EMBL" id="KAF0300672.1"/>
    </source>
</evidence>
<dbReference type="OrthoDB" id="3225452at2759"/>
<dbReference type="Gene3D" id="1.10.10.10">
    <property type="entry name" value="Winged helix-like DNA-binding domain superfamily/Winged helix DNA-binding domain"/>
    <property type="match status" value="2"/>
</dbReference>
<evidence type="ECO:0000313" key="11">
    <source>
        <dbReference type="Proteomes" id="UP000440578"/>
    </source>
</evidence>
<organism evidence="10 11">
    <name type="scientific">Amphibalanus amphitrite</name>
    <name type="common">Striped barnacle</name>
    <name type="synonym">Balanus amphitrite</name>
    <dbReference type="NCBI Taxonomy" id="1232801"/>
    <lineage>
        <taxon>Eukaryota</taxon>
        <taxon>Metazoa</taxon>
        <taxon>Ecdysozoa</taxon>
        <taxon>Arthropoda</taxon>
        <taxon>Crustacea</taxon>
        <taxon>Multicrustacea</taxon>
        <taxon>Cirripedia</taxon>
        <taxon>Thoracica</taxon>
        <taxon>Thoracicalcarea</taxon>
        <taxon>Balanomorpha</taxon>
        <taxon>Balanoidea</taxon>
        <taxon>Balanidae</taxon>
        <taxon>Amphibalaninae</taxon>
        <taxon>Amphibalanus</taxon>
    </lineage>
</organism>
<dbReference type="GO" id="GO:0005634">
    <property type="term" value="C:nucleus"/>
    <property type="evidence" value="ECO:0007669"/>
    <property type="project" value="UniProtKB-SubCell"/>
</dbReference>
<evidence type="ECO:0000256" key="1">
    <source>
        <dbReference type="ARBA" id="ARBA00004123"/>
    </source>
</evidence>
<accession>A0A6A4WCS6</accession>
<evidence type="ECO:0000256" key="3">
    <source>
        <dbReference type="ARBA" id="ARBA00022724"/>
    </source>
</evidence>
<keyword evidence="11" id="KW-1185">Reference proteome</keyword>
<evidence type="ECO:0000256" key="8">
    <source>
        <dbReference type="SAM" id="MobiDB-lite"/>
    </source>
</evidence>
<dbReference type="GO" id="GO:0000981">
    <property type="term" value="F:DNA-binding transcription factor activity, RNA polymerase II-specific"/>
    <property type="evidence" value="ECO:0007669"/>
    <property type="project" value="TreeGrafter"/>
</dbReference>
<dbReference type="InterPro" id="IPR036388">
    <property type="entry name" value="WH-like_DNA-bd_sf"/>
</dbReference>
<dbReference type="PRINTS" id="PR00027">
    <property type="entry name" value="PAIREDBOX"/>
</dbReference>
<keyword evidence="6" id="KW-0804">Transcription</keyword>
<dbReference type="FunFam" id="1.10.10.10:FF:000003">
    <property type="entry name" value="Paired box protein Pax-6"/>
    <property type="match status" value="1"/>
</dbReference>
<reference evidence="10 11" key="1">
    <citation type="submission" date="2019-07" db="EMBL/GenBank/DDBJ databases">
        <title>Draft genome assembly of a fouling barnacle, Amphibalanus amphitrite (Darwin, 1854): The first reference genome for Thecostraca.</title>
        <authorList>
            <person name="Kim W."/>
        </authorList>
    </citation>
    <scope>NUCLEOTIDE SEQUENCE [LARGE SCALE GENOMIC DNA]</scope>
    <source>
        <strain evidence="10">SNU_AA5</strain>
        <tissue evidence="10">Soma without cirri and trophi</tissue>
    </source>
</reference>
<dbReference type="AlphaFoldDB" id="A0A6A4WCS6"/>